<sequence length="415" mass="46233">MFDRDQWNEIYATLSRNKLRTALTAFGVSWGILMLIIMLGAGQGLKNGTLQMFSGRVANSVFMWSMFTSKPYAGYQEGRRIQFTNDDIELLRTQVPDINLISPGLQLGGWRGANNVSRGDKIGAFEINGYTPEAKDVKLLQIPKGRFLNERDMTDYRKVCVVGDIVADELFEKGEDPLDKYIEINDVYFKVIGQFKSSLSGDRAENEDRSIYIPFTTFQRTFNKGNEVGWFVLTGDDGVSATSVEEKAKQVLKKAHSVHPGDVRAIGAWNMEREMTRFLNMFSGIQILSWTVGTLTLLAGVIGISNIMLVIVKERTKEIGVRRAMGATPLNIIQQIILESMVLTTIAGILGFIAGVFLLEQTSQLIQHKFFANPEVDFTIAITALLILIISGVFAGIMPASRAVRIKPIEALRTE</sequence>
<feature type="transmembrane region" description="Helical" evidence="7">
    <location>
        <begin position="21"/>
        <end position="42"/>
    </location>
</feature>
<feature type="transmembrane region" description="Helical" evidence="7">
    <location>
        <begin position="378"/>
        <end position="397"/>
    </location>
</feature>
<evidence type="ECO:0000256" key="1">
    <source>
        <dbReference type="ARBA" id="ARBA00004651"/>
    </source>
</evidence>
<feature type="domain" description="MacB-like periplasmic core" evidence="9">
    <location>
        <begin position="21"/>
        <end position="250"/>
    </location>
</feature>
<dbReference type="InterPro" id="IPR050250">
    <property type="entry name" value="Macrolide_Exporter_MacB"/>
</dbReference>
<dbReference type="PANTHER" id="PTHR30572">
    <property type="entry name" value="MEMBRANE COMPONENT OF TRANSPORTER-RELATED"/>
    <property type="match status" value="1"/>
</dbReference>
<protein>
    <submittedName>
        <fullName evidence="10">ABC transporter permease</fullName>
    </submittedName>
</protein>
<dbReference type="OrthoDB" id="9770036at2"/>
<keyword evidence="3 7" id="KW-0812">Transmembrane</keyword>
<dbReference type="AlphaFoldDB" id="A0A6N6MAP9"/>
<proteinExistence type="inferred from homology"/>
<keyword evidence="5 7" id="KW-0472">Membrane</keyword>
<evidence type="ECO:0000259" key="9">
    <source>
        <dbReference type="Pfam" id="PF12704"/>
    </source>
</evidence>
<evidence type="ECO:0000256" key="4">
    <source>
        <dbReference type="ARBA" id="ARBA00022989"/>
    </source>
</evidence>
<keyword evidence="4 7" id="KW-1133">Transmembrane helix</keyword>
<reference evidence="10 11" key="1">
    <citation type="submission" date="2019-09" db="EMBL/GenBank/DDBJ databases">
        <title>Genomes of Cryomorphaceae.</title>
        <authorList>
            <person name="Bowman J.P."/>
        </authorList>
    </citation>
    <scope>NUCLEOTIDE SEQUENCE [LARGE SCALE GENOMIC DNA]</scope>
    <source>
        <strain evidence="10 11">KCTC 52047</strain>
    </source>
</reference>
<organism evidence="10 11">
    <name type="scientific">Salibacter halophilus</name>
    <dbReference type="NCBI Taxonomy" id="1803916"/>
    <lineage>
        <taxon>Bacteria</taxon>
        <taxon>Pseudomonadati</taxon>
        <taxon>Bacteroidota</taxon>
        <taxon>Flavobacteriia</taxon>
        <taxon>Flavobacteriales</taxon>
        <taxon>Salibacteraceae</taxon>
        <taxon>Salibacter</taxon>
    </lineage>
</organism>
<dbReference type="EMBL" id="WACR01000005">
    <property type="protein sequence ID" value="KAB1064326.1"/>
    <property type="molecule type" value="Genomic_DNA"/>
</dbReference>
<evidence type="ECO:0000256" key="5">
    <source>
        <dbReference type="ARBA" id="ARBA00023136"/>
    </source>
</evidence>
<feature type="domain" description="ABC3 transporter permease C-terminal" evidence="8">
    <location>
        <begin position="291"/>
        <end position="408"/>
    </location>
</feature>
<keyword evidence="2" id="KW-1003">Cell membrane</keyword>
<comment type="caution">
    <text evidence="10">The sequence shown here is derived from an EMBL/GenBank/DDBJ whole genome shotgun (WGS) entry which is preliminary data.</text>
</comment>
<comment type="subcellular location">
    <subcellularLocation>
        <location evidence="1">Cell membrane</location>
        <topology evidence="1">Multi-pass membrane protein</topology>
    </subcellularLocation>
</comment>
<dbReference type="GO" id="GO:0005886">
    <property type="term" value="C:plasma membrane"/>
    <property type="evidence" value="ECO:0007669"/>
    <property type="project" value="UniProtKB-SubCell"/>
</dbReference>
<comment type="similarity">
    <text evidence="6">Belongs to the ABC-4 integral membrane protein family.</text>
</comment>
<feature type="transmembrane region" description="Helical" evidence="7">
    <location>
        <begin position="332"/>
        <end position="358"/>
    </location>
</feature>
<feature type="transmembrane region" description="Helical" evidence="7">
    <location>
        <begin position="287"/>
        <end position="312"/>
    </location>
</feature>
<dbReference type="Pfam" id="PF12704">
    <property type="entry name" value="MacB_PCD"/>
    <property type="match status" value="1"/>
</dbReference>
<dbReference type="Pfam" id="PF02687">
    <property type="entry name" value="FtsX"/>
    <property type="match status" value="1"/>
</dbReference>
<evidence type="ECO:0000313" key="11">
    <source>
        <dbReference type="Proteomes" id="UP000435357"/>
    </source>
</evidence>
<evidence type="ECO:0000256" key="6">
    <source>
        <dbReference type="ARBA" id="ARBA00038076"/>
    </source>
</evidence>
<dbReference type="PANTHER" id="PTHR30572:SF4">
    <property type="entry name" value="ABC TRANSPORTER PERMEASE YTRF"/>
    <property type="match status" value="1"/>
</dbReference>
<evidence type="ECO:0000256" key="3">
    <source>
        <dbReference type="ARBA" id="ARBA00022692"/>
    </source>
</evidence>
<dbReference type="RefSeq" id="WP_151167368.1">
    <property type="nucleotide sequence ID" value="NZ_WACR01000005.1"/>
</dbReference>
<evidence type="ECO:0000256" key="2">
    <source>
        <dbReference type="ARBA" id="ARBA00022475"/>
    </source>
</evidence>
<dbReference type="GO" id="GO:0022857">
    <property type="term" value="F:transmembrane transporter activity"/>
    <property type="evidence" value="ECO:0007669"/>
    <property type="project" value="TreeGrafter"/>
</dbReference>
<name>A0A6N6MAP9_9FLAO</name>
<evidence type="ECO:0000256" key="7">
    <source>
        <dbReference type="SAM" id="Phobius"/>
    </source>
</evidence>
<evidence type="ECO:0000313" key="10">
    <source>
        <dbReference type="EMBL" id="KAB1064326.1"/>
    </source>
</evidence>
<dbReference type="InterPro" id="IPR003838">
    <property type="entry name" value="ABC3_permease_C"/>
</dbReference>
<dbReference type="InterPro" id="IPR025857">
    <property type="entry name" value="MacB_PCD"/>
</dbReference>
<evidence type="ECO:0000259" key="8">
    <source>
        <dbReference type="Pfam" id="PF02687"/>
    </source>
</evidence>
<accession>A0A6N6MAP9</accession>
<gene>
    <name evidence="10" type="ORF">F3059_06390</name>
</gene>
<keyword evidence="11" id="KW-1185">Reference proteome</keyword>
<dbReference type="Proteomes" id="UP000435357">
    <property type="component" value="Unassembled WGS sequence"/>
</dbReference>